<dbReference type="EMBL" id="BOLY01000005">
    <property type="protein sequence ID" value="GIZ45564.1"/>
    <property type="molecule type" value="Genomic_DNA"/>
</dbReference>
<dbReference type="GeneID" id="68294299"/>
<dbReference type="Proteomes" id="UP000825890">
    <property type="component" value="Unassembled WGS sequence"/>
</dbReference>
<dbReference type="RefSeq" id="XP_044660051.1">
    <property type="nucleotide sequence ID" value="XM_044804116.1"/>
</dbReference>
<dbReference type="AlphaFoldDB" id="A0A9P3CJG4"/>
<protein>
    <submittedName>
        <fullName evidence="1">Uncharacterized protein</fullName>
    </submittedName>
</protein>
<reference evidence="1 2" key="1">
    <citation type="submission" date="2021-01" db="EMBL/GenBank/DDBJ databases">
        <title>Cercospora kikuchii MAFF 305040 whole genome shotgun sequence.</title>
        <authorList>
            <person name="Kashiwa T."/>
            <person name="Suzuki T."/>
        </authorList>
    </citation>
    <scope>NUCLEOTIDE SEQUENCE [LARGE SCALE GENOMIC DNA]</scope>
    <source>
        <strain evidence="1 2">MAFF 305040</strain>
    </source>
</reference>
<evidence type="ECO:0000313" key="1">
    <source>
        <dbReference type="EMBL" id="GIZ45564.1"/>
    </source>
</evidence>
<organism evidence="1 2">
    <name type="scientific">Cercospora kikuchii</name>
    <dbReference type="NCBI Taxonomy" id="84275"/>
    <lineage>
        <taxon>Eukaryota</taxon>
        <taxon>Fungi</taxon>
        <taxon>Dikarya</taxon>
        <taxon>Ascomycota</taxon>
        <taxon>Pezizomycotina</taxon>
        <taxon>Dothideomycetes</taxon>
        <taxon>Dothideomycetidae</taxon>
        <taxon>Mycosphaerellales</taxon>
        <taxon>Mycosphaerellaceae</taxon>
        <taxon>Cercospora</taxon>
    </lineage>
</organism>
<gene>
    <name evidence="1" type="ORF">CKM354_000872400</name>
</gene>
<comment type="caution">
    <text evidence="1">The sequence shown here is derived from an EMBL/GenBank/DDBJ whole genome shotgun (WGS) entry which is preliminary data.</text>
</comment>
<proteinExistence type="predicted"/>
<accession>A0A9P3CJG4</accession>
<name>A0A9P3CJG4_9PEZI</name>
<dbReference type="OrthoDB" id="4127862at2759"/>
<evidence type="ECO:0000313" key="2">
    <source>
        <dbReference type="Proteomes" id="UP000825890"/>
    </source>
</evidence>
<sequence>MCFGCFGRSKDKKELGPVVALDDLNKFRPQNATNNAGDVRHSRLQKPPAVLNQELENLEAESGNPLKDNSSAQAVRRLRALIREKFAIDVEVWENRNMQGPMRRILMAKAARSDEVMKEILDMVSAWNRSDFKQEEWILAQQIKERLLSNEQYRSWESLPPWKRKGFDE</sequence>
<keyword evidence="2" id="KW-1185">Reference proteome</keyword>